<dbReference type="EMBL" id="CAJOBP010040942">
    <property type="protein sequence ID" value="CAF4754144.1"/>
    <property type="molecule type" value="Genomic_DNA"/>
</dbReference>
<dbReference type="AlphaFoldDB" id="A0A821LQK8"/>
<accession>A0A821LQK8</accession>
<organism evidence="2 4">
    <name type="scientific">Rotaria socialis</name>
    <dbReference type="NCBI Taxonomy" id="392032"/>
    <lineage>
        <taxon>Eukaryota</taxon>
        <taxon>Metazoa</taxon>
        <taxon>Spiralia</taxon>
        <taxon>Gnathifera</taxon>
        <taxon>Rotifera</taxon>
        <taxon>Eurotatoria</taxon>
        <taxon>Bdelloidea</taxon>
        <taxon>Philodinida</taxon>
        <taxon>Philodinidae</taxon>
        <taxon>Rotaria</taxon>
    </lineage>
</organism>
<name>A0A821LQK8_9BILA</name>
<evidence type="ECO:0000313" key="4">
    <source>
        <dbReference type="Proteomes" id="UP000663873"/>
    </source>
</evidence>
<dbReference type="Proteomes" id="UP000663873">
    <property type="component" value="Unassembled WGS sequence"/>
</dbReference>
<reference evidence="2" key="1">
    <citation type="submission" date="2021-02" db="EMBL/GenBank/DDBJ databases">
        <authorList>
            <person name="Nowell W R."/>
        </authorList>
    </citation>
    <scope>NUCLEOTIDE SEQUENCE</scope>
</reference>
<gene>
    <name evidence="3" type="ORF">QYT958_LOCUS34884</name>
    <name evidence="1" type="ORF">UJA718_LOCUS39083</name>
    <name evidence="2" type="ORF">UJA718_LOCUS39091</name>
</gene>
<protein>
    <submittedName>
        <fullName evidence="2">Uncharacterized protein</fullName>
    </submittedName>
</protein>
<keyword evidence="4" id="KW-1185">Reference proteome</keyword>
<feature type="non-terminal residue" evidence="2">
    <location>
        <position position="22"/>
    </location>
</feature>
<sequence>MGVSGPKLRKHLVVTNEYLIKL</sequence>
<dbReference type="EMBL" id="CAJOBR010025661">
    <property type="protein sequence ID" value="CAF4967550.1"/>
    <property type="molecule type" value="Genomic_DNA"/>
</dbReference>
<dbReference type="Proteomes" id="UP000663848">
    <property type="component" value="Unassembled WGS sequence"/>
</dbReference>
<evidence type="ECO:0000313" key="3">
    <source>
        <dbReference type="EMBL" id="CAF4967550.1"/>
    </source>
</evidence>
<evidence type="ECO:0000313" key="1">
    <source>
        <dbReference type="EMBL" id="CAF4753983.1"/>
    </source>
</evidence>
<dbReference type="EMBL" id="CAJOBP010040917">
    <property type="protein sequence ID" value="CAF4753983.1"/>
    <property type="molecule type" value="Genomic_DNA"/>
</dbReference>
<evidence type="ECO:0000313" key="2">
    <source>
        <dbReference type="EMBL" id="CAF4754144.1"/>
    </source>
</evidence>
<comment type="caution">
    <text evidence="2">The sequence shown here is derived from an EMBL/GenBank/DDBJ whole genome shotgun (WGS) entry which is preliminary data.</text>
</comment>
<proteinExistence type="predicted"/>